<organism evidence="1 2">
    <name type="scientific">Bittarella massiliensis</name>
    <name type="common">ex Durand et al. 2017</name>
    <dbReference type="NCBI Taxonomy" id="1720313"/>
    <lineage>
        <taxon>Bacteria</taxon>
        <taxon>Bacillati</taxon>
        <taxon>Bacillota</taxon>
        <taxon>Clostridia</taxon>
        <taxon>Eubacteriales</taxon>
        <taxon>Oscillospiraceae</taxon>
        <taxon>Bittarella (ex Durand et al. 2017)</taxon>
    </lineage>
</organism>
<protein>
    <submittedName>
        <fullName evidence="1">Uncharacterized protein</fullName>
    </submittedName>
</protein>
<comment type="caution">
    <text evidence="1">The sequence shown here is derived from an EMBL/GenBank/DDBJ whole genome shotgun (WGS) entry which is preliminary data.</text>
</comment>
<dbReference type="AlphaFoldDB" id="A0AAW5KE22"/>
<name>A0AAW5KE22_9FIRM</name>
<gene>
    <name evidence="1" type="ORF">NE646_12915</name>
</gene>
<accession>A0AAW5KE22</accession>
<dbReference type="Proteomes" id="UP001205063">
    <property type="component" value="Unassembled WGS sequence"/>
</dbReference>
<dbReference type="EMBL" id="JANGAB010000011">
    <property type="protein sequence ID" value="MCQ4950558.1"/>
    <property type="molecule type" value="Genomic_DNA"/>
</dbReference>
<sequence length="256" mass="29341">MKRHYKLHKWKPLLGSLAVVLLAVFLFVGTDLRFFLGRKQDAFLHLLKTGNPTATVREDLGFTVSLDPERGLSKGAVLGEDGEGMAVRVVSTRVDQFDLSMLDTKTGNEHLQFVCVLDFVGKMQDGRAEVLAPFAFPQKGSPFYENTQVKMGEGSLYLPQKFRYRTPDDPDFPWELNSDNIELVVGEEVFHPRYRLIEVQAAGGELQVRVYYSFFKTEDDFSRLIARSRTREIELRCDYLYVSEYRTNPVIRGILQ</sequence>
<evidence type="ECO:0000313" key="2">
    <source>
        <dbReference type="Proteomes" id="UP001205063"/>
    </source>
</evidence>
<reference evidence="1" key="1">
    <citation type="submission" date="2022-06" db="EMBL/GenBank/DDBJ databases">
        <title>Isolation of gut microbiota from human fecal samples.</title>
        <authorList>
            <person name="Pamer E.G."/>
            <person name="Barat B."/>
            <person name="Waligurski E."/>
            <person name="Medina S."/>
            <person name="Paddock L."/>
            <person name="Mostad J."/>
        </authorList>
    </citation>
    <scope>NUCLEOTIDE SEQUENCE</scope>
    <source>
        <strain evidence="1">DFI.7.96</strain>
    </source>
</reference>
<evidence type="ECO:0000313" key="1">
    <source>
        <dbReference type="EMBL" id="MCQ4950558.1"/>
    </source>
</evidence>
<dbReference type="RefSeq" id="WP_256136745.1">
    <property type="nucleotide sequence ID" value="NZ_JANGAB010000011.1"/>
</dbReference>
<proteinExistence type="predicted"/>